<accession>A0A2M6WA20</accession>
<sequence>MAKIMNKKNLQKPITLTDLGNFTEEVLLPGVEKILDEKLEKFVTNTNLEEAFKNFENGLATRFADKDYLDQKFFASEEKIISRVIKEKRNLKDTLILLINIIRKNRKPTKKEKETLVFLEQELLTT</sequence>
<dbReference type="EMBL" id="PFBP01000042">
    <property type="protein sequence ID" value="PIT89662.1"/>
    <property type="molecule type" value="Genomic_DNA"/>
</dbReference>
<evidence type="ECO:0000313" key="1">
    <source>
        <dbReference type="EMBL" id="PIT89662.1"/>
    </source>
</evidence>
<proteinExistence type="predicted"/>
<gene>
    <name evidence="1" type="ORF">COU23_02725</name>
</gene>
<name>A0A2M6WA20_9BACT</name>
<protein>
    <submittedName>
        <fullName evidence="1">Uncharacterized protein</fullName>
    </submittedName>
</protein>
<evidence type="ECO:0000313" key="2">
    <source>
        <dbReference type="Proteomes" id="UP000231464"/>
    </source>
</evidence>
<dbReference type="Proteomes" id="UP000231464">
    <property type="component" value="Unassembled WGS sequence"/>
</dbReference>
<reference evidence="2" key="1">
    <citation type="submission" date="2017-09" db="EMBL/GenBank/DDBJ databases">
        <title>Depth-based differentiation of microbial function through sediment-hosted aquifers and enrichment of novel symbionts in the deep terrestrial subsurface.</title>
        <authorList>
            <person name="Probst A.J."/>
            <person name="Ladd B."/>
            <person name="Jarett J.K."/>
            <person name="Geller-Mcgrath D.E."/>
            <person name="Sieber C.M.K."/>
            <person name="Emerson J.B."/>
            <person name="Anantharaman K."/>
            <person name="Thomas B.C."/>
            <person name="Malmstrom R."/>
            <person name="Stieglmeier M."/>
            <person name="Klingl A."/>
            <person name="Woyke T."/>
            <person name="Ryan C.M."/>
            <person name="Banfield J.F."/>
        </authorList>
    </citation>
    <scope>NUCLEOTIDE SEQUENCE [LARGE SCALE GENOMIC DNA]</scope>
</reference>
<dbReference type="AlphaFoldDB" id="A0A2M6WA20"/>
<comment type="caution">
    <text evidence="1">The sequence shown here is derived from an EMBL/GenBank/DDBJ whole genome shotgun (WGS) entry which is preliminary data.</text>
</comment>
<organism evidence="1 2">
    <name type="scientific">Candidatus Kuenenbacteria bacterium CG10_big_fil_rev_8_21_14_0_10_36_11</name>
    <dbReference type="NCBI Taxonomy" id="1974618"/>
    <lineage>
        <taxon>Bacteria</taxon>
        <taxon>Candidatus Kueneniibacteriota</taxon>
    </lineage>
</organism>